<name>A0ABP0FEQ4_CLALP</name>
<evidence type="ECO:0000256" key="5">
    <source>
        <dbReference type="ARBA" id="ARBA00023284"/>
    </source>
</evidence>
<comment type="caution">
    <text evidence="7">The sequence shown here is derived from an EMBL/GenBank/DDBJ whole genome shotgun (WGS) entry which is preliminary data.</text>
</comment>
<evidence type="ECO:0000313" key="7">
    <source>
        <dbReference type="EMBL" id="CAK8676817.1"/>
    </source>
</evidence>
<evidence type="ECO:0000313" key="8">
    <source>
        <dbReference type="Proteomes" id="UP001642483"/>
    </source>
</evidence>
<dbReference type="Proteomes" id="UP001642483">
    <property type="component" value="Unassembled WGS sequence"/>
</dbReference>
<dbReference type="PANTHER" id="PTHR10293:SF16">
    <property type="entry name" value="GLUTAREDOXIN-RELATED PROTEIN 5, MITOCHONDRIAL"/>
    <property type="match status" value="1"/>
</dbReference>
<dbReference type="InterPro" id="IPR033658">
    <property type="entry name" value="GRX_PICOT-like"/>
</dbReference>
<dbReference type="InterPro" id="IPR002109">
    <property type="entry name" value="Glutaredoxin"/>
</dbReference>
<protein>
    <recommendedName>
        <fullName evidence="6">Glutaredoxin domain-containing protein</fullName>
    </recommendedName>
</protein>
<dbReference type="InterPro" id="IPR036249">
    <property type="entry name" value="Thioredoxin-like_sf"/>
</dbReference>
<evidence type="ECO:0000256" key="3">
    <source>
        <dbReference type="ARBA" id="ARBA00023004"/>
    </source>
</evidence>
<dbReference type="CDD" id="cd03028">
    <property type="entry name" value="GRX_PICOT_like"/>
    <property type="match status" value="1"/>
</dbReference>
<evidence type="ECO:0000256" key="1">
    <source>
        <dbReference type="ARBA" id="ARBA00022714"/>
    </source>
</evidence>
<keyword evidence="5" id="KW-0676">Redox-active center</keyword>
<dbReference type="SUPFAM" id="SSF52833">
    <property type="entry name" value="Thioredoxin-like"/>
    <property type="match status" value="1"/>
</dbReference>
<feature type="domain" description="Glutaredoxin" evidence="6">
    <location>
        <begin position="61"/>
        <end position="125"/>
    </location>
</feature>
<dbReference type="EMBL" id="CAWYQH010000035">
    <property type="protein sequence ID" value="CAK8676817.1"/>
    <property type="molecule type" value="Genomic_DNA"/>
</dbReference>
<dbReference type="InterPro" id="IPR004480">
    <property type="entry name" value="Monothiol_GRX-rel"/>
</dbReference>
<keyword evidence="3" id="KW-0408">Iron</keyword>
<dbReference type="PROSITE" id="PS51354">
    <property type="entry name" value="GLUTAREDOXIN_2"/>
    <property type="match status" value="1"/>
</dbReference>
<keyword evidence="2" id="KW-0479">Metal-binding</keyword>
<accession>A0ABP0FEQ4</accession>
<evidence type="ECO:0000259" key="6">
    <source>
        <dbReference type="Pfam" id="PF00462"/>
    </source>
</evidence>
<dbReference type="PANTHER" id="PTHR10293">
    <property type="entry name" value="GLUTAREDOXIN FAMILY MEMBER"/>
    <property type="match status" value="1"/>
</dbReference>
<dbReference type="Pfam" id="PF00462">
    <property type="entry name" value="Glutaredoxin"/>
    <property type="match status" value="1"/>
</dbReference>
<proteinExistence type="predicted"/>
<keyword evidence="8" id="KW-1185">Reference proteome</keyword>
<organism evidence="7 8">
    <name type="scientific">Clavelina lepadiformis</name>
    <name type="common">Light-bulb sea squirt</name>
    <name type="synonym">Ascidia lepadiformis</name>
    <dbReference type="NCBI Taxonomy" id="159417"/>
    <lineage>
        <taxon>Eukaryota</taxon>
        <taxon>Metazoa</taxon>
        <taxon>Chordata</taxon>
        <taxon>Tunicata</taxon>
        <taxon>Ascidiacea</taxon>
        <taxon>Aplousobranchia</taxon>
        <taxon>Clavelinidae</taxon>
        <taxon>Clavelina</taxon>
    </lineage>
</organism>
<sequence length="203" mass="22648">MVYKGKTQPNLLPVIGADCLLTNFLEKNIVSTFSRWNGTTVDANNTGSQEHIDSLLKKNKVVVFMKGIPSQPMCGFSNAVVQILRMHGVEYDSYNVLEDDALRSGIKEYSDWPTIPQVYMNGEFIDINHLDAICPIAVYEEEIESTLRKSIKAQKNNSSYKINSLCITAAATVVIRQSSIFCLEIDEGTPTSLPVTSRFDMDL</sequence>
<dbReference type="Gene3D" id="3.40.30.10">
    <property type="entry name" value="Glutaredoxin"/>
    <property type="match status" value="1"/>
</dbReference>
<evidence type="ECO:0000256" key="2">
    <source>
        <dbReference type="ARBA" id="ARBA00022723"/>
    </source>
</evidence>
<keyword evidence="1" id="KW-0001">2Fe-2S</keyword>
<evidence type="ECO:0000256" key="4">
    <source>
        <dbReference type="ARBA" id="ARBA00023014"/>
    </source>
</evidence>
<reference evidence="7 8" key="1">
    <citation type="submission" date="2024-02" db="EMBL/GenBank/DDBJ databases">
        <authorList>
            <person name="Daric V."/>
            <person name="Darras S."/>
        </authorList>
    </citation>
    <scope>NUCLEOTIDE SEQUENCE [LARGE SCALE GENOMIC DNA]</scope>
</reference>
<keyword evidence="4" id="KW-0411">Iron-sulfur</keyword>
<gene>
    <name evidence="7" type="ORF">CVLEPA_LOCUS6250</name>
</gene>